<name>A0A444IZK2_9BACT</name>
<accession>A0A444IZK2</accession>
<comment type="caution">
    <text evidence="1">The sequence shown here is derived from an EMBL/GenBank/DDBJ whole genome shotgun (WGS) entry which is preliminary data.</text>
</comment>
<dbReference type="EMBL" id="MTKS01000257">
    <property type="protein sequence ID" value="RWX50837.1"/>
    <property type="molecule type" value="Genomic_DNA"/>
</dbReference>
<keyword evidence="4" id="KW-1185">Reference proteome</keyword>
<evidence type="ECO:0000313" key="2">
    <source>
        <dbReference type="EMBL" id="RWX50837.1"/>
    </source>
</evidence>
<dbReference type="Proteomes" id="UP000288892">
    <property type="component" value="Unassembled WGS sequence"/>
</dbReference>
<dbReference type="AlphaFoldDB" id="A0A444IZK2"/>
<dbReference type="Proteomes" id="UP000286862">
    <property type="component" value="Unassembled WGS sequence"/>
</dbReference>
<reference evidence="3 4" key="1">
    <citation type="submission" date="2017-01" db="EMBL/GenBank/DDBJ databases">
        <title>The cable genome- insights into the physiology and evolution of filamentous bacteria capable of sulfide oxidation via long distance electron transfer.</title>
        <authorList>
            <person name="Schreiber L."/>
            <person name="Bjerg J.T."/>
            <person name="Boggild A."/>
            <person name="Van De Vossenberg J."/>
            <person name="Meysman F."/>
            <person name="Nielsen L.P."/>
            <person name="Schramm A."/>
            <person name="Kjeldsen K.U."/>
        </authorList>
    </citation>
    <scope>NUCLEOTIDE SEQUENCE [LARGE SCALE GENOMIC DNA]</scope>
    <source>
        <strain evidence="1">A2</strain>
        <strain evidence="2">A5</strain>
    </source>
</reference>
<evidence type="ECO:0000313" key="3">
    <source>
        <dbReference type="Proteomes" id="UP000286862"/>
    </source>
</evidence>
<sequence>MDELQEKRRRIRDLMQYAVPDDQGAQALDLLVVFREDRLALDVFDEFYRCLPEARDDWIKELRLVGRKGGIFLLAAVTSLDAYLYLISSEGIEFHGSMQEGYLDKELLRFFDFSSAEEFCEQVKKIENFPVYEPVQVDFDTCPACHAATGEEHELGCPVEVCPWCGGQLIHCECRFAQLDVEELTTDQDVVRFEELLQQKGRLVYTPEQRPAFADDGPGIALE</sequence>
<evidence type="ECO:0000313" key="1">
    <source>
        <dbReference type="EMBL" id="RWX46075.1"/>
    </source>
</evidence>
<gene>
    <name evidence="1" type="ORF">VT99_12432</name>
    <name evidence="2" type="ORF">VU01_12572</name>
</gene>
<protein>
    <submittedName>
        <fullName evidence="1">Uncharacterized protein</fullName>
    </submittedName>
</protein>
<proteinExistence type="predicted"/>
<organism evidence="1 3">
    <name type="scientific">Candidatus Electrothrix marina</name>
    <dbReference type="NCBI Taxonomy" id="1859130"/>
    <lineage>
        <taxon>Bacteria</taxon>
        <taxon>Pseudomonadati</taxon>
        <taxon>Thermodesulfobacteriota</taxon>
        <taxon>Desulfobulbia</taxon>
        <taxon>Desulfobulbales</taxon>
        <taxon>Desulfobulbaceae</taxon>
        <taxon>Candidatus Electrothrix</taxon>
    </lineage>
</organism>
<evidence type="ECO:0000313" key="4">
    <source>
        <dbReference type="Proteomes" id="UP000288892"/>
    </source>
</evidence>
<dbReference type="EMBL" id="MTKQ01000243">
    <property type="protein sequence ID" value="RWX46075.1"/>
    <property type="molecule type" value="Genomic_DNA"/>
</dbReference>